<evidence type="ECO:0000313" key="1">
    <source>
        <dbReference type="EMBL" id="PRQ36704.1"/>
    </source>
</evidence>
<accession>A0A2P6QR91</accession>
<organism evidence="1 2">
    <name type="scientific">Rosa chinensis</name>
    <name type="common">China rose</name>
    <dbReference type="NCBI Taxonomy" id="74649"/>
    <lineage>
        <taxon>Eukaryota</taxon>
        <taxon>Viridiplantae</taxon>
        <taxon>Streptophyta</taxon>
        <taxon>Embryophyta</taxon>
        <taxon>Tracheophyta</taxon>
        <taxon>Spermatophyta</taxon>
        <taxon>Magnoliopsida</taxon>
        <taxon>eudicotyledons</taxon>
        <taxon>Gunneridae</taxon>
        <taxon>Pentapetalae</taxon>
        <taxon>rosids</taxon>
        <taxon>fabids</taxon>
        <taxon>Rosales</taxon>
        <taxon>Rosaceae</taxon>
        <taxon>Rosoideae</taxon>
        <taxon>Rosoideae incertae sedis</taxon>
        <taxon>Rosa</taxon>
    </lineage>
</organism>
<dbReference type="Gramene" id="PRQ36704">
    <property type="protein sequence ID" value="PRQ36704"/>
    <property type="gene ID" value="RchiOBHm_Chr4g0394551"/>
</dbReference>
<reference evidence="1 2" key="1">
    <citation type="journal article" date="2018" name="Nat. Genet.">
        <title>The Rosa genome provides new insights in the design of modern roses.</title>
        <authorList>
            <person name="Bendahmane M."/>
        </authorList>
    </citation>
    <scope>NUCLEOTIDE SEQUENCE [LARGE SCALE GENOMIC DNA]</scope>
    <source>
        <strain evidence="2">cv. Old Blush</strain>
    </source>
</reference>
<name>A0A2P6QR91_ROSCH</name>
<dbReference type="Proteomes" id="UP000238479">
    <property type="component" value="Chromosome 4"/>
</dbReference>
<evidence type="ECO:0000313" key="2">
    <source>
        <dbReference type="Proteomes" id="UP000238479"/>
    </source>
</evidence>
<keyword evidence="2" id="KW-1185">Reference proteome</keyword>
<proteinExistence type="predicted"/>
<comment type="caution">
    <text evidence="1">The sequence shown here is derived from an EMBL/GenBank/DDBJ whole genome shotgun (WGS) entry which is preliminary data.</text>
</comment>
<gene>
    <name evidence="1" type="ORF">RchiOBHm_Chr4g0394551</name>
</gene>
<protein>
    <submittedName>
        <fullName evidence="1">Uncharacterized protein</fullName>
    </submittedName>
</protein>
<dbReference type="AlphaFoldDB" id="A0A2P6QR91"/>
<sequence length="40" mass="4335">MLSSWVVDQEFKADVAIGKWQDTSASLIEAPNIMGPISKA</sequence>
<dbReference type="EMBL" id="PDCK01000042">
    <property type="protein sequence ID" value="PRQ36704.1"/>
    <property type="molecule type" value="Genomic_DNA"/>
</dbReference>